<keyword evidence="3" id="KW-1185">Reference proteome</keyword>
<reference evidence="2" key="1">
    <citation type="journal article" date="2022" name="bioRxiv">
        <title>Sequencing and chromosome-scale assembly of the giantPleurodeles waltlgenome.</title>
        <authorList>
            <person name="Brown T."/>
            <person name="Elewa A."/>
            <person name="Iarovenko S."/>
            <person name="Subramanian E."/>
            <person name="Araus A.J."/>
            <person name="Petzold A."/>
            <person name="Susuki M."/>
            <person name="Suzuki K.-i.T."/>
            <person name="Hayashi T."/>
            <person name="Toyoda A."/>
            <person name="Oliveira C."/>
            <person name="Osipova E."/>
            <person name="Leigh N.D."/>
            <person name="Simon A."/>
            <person name="Yun M.H."/>
        </authorList>
    </citation>
    <scope>NUCLEOTIDE SEQUENCE</scope>
    <source>
        <strain evidence="2">20211129_DDA</strain>
        <tissue evidence="2">Liver</tissue>
    </source>
</reference>
<comment type="caution">
    <text evidence="2">The sequence shown here is derived from an EMBL/GenBank/DDBJ whole genome shotgun (WGS) entry which is preliminary data.</text>
</comment>
<protein>
    <submittedName>
        <fullName evidence="2">Uncharacterized protein</fullName>
    </submittedName>
</protein>
<accession>A0AAV7Q7U9</accession>
<dbReference type="EMBL" id="JANPWB010000010">
    <property type="protein sequence ID" value="KAJ1136617.1"/>
    <property type="molecule type" value="Genomic_DNA"/>
</dbReference>
<sequence>MGLQAGSLTRLIQSESAMDKVSVLQAAPLLTETRASDADDCNYSDHRTGSSDSESLHLNDVVMTKFTSASTISGHATGMENLYEEDLEGDEGYFYEEAHSSSFKQDLVHALEAGRLGEEERAEVRARDGVKVAPETYPAALKTKRVRVGGGPGNRELECGADARADNQ</sequence>
<dbReference type="Proteomes" id="UP001066276">
    <property type="component" value="Chromosome 6"/>
</dbReference>
<evidence type="ECO:0000313" key="3">
    <source>
        <dbReference type="Proteomes" id="UP001066276"/>
    </source>
</evidence>
<organism evidence="2 3">
    <name type="scientific">Pleurodeles waltl</name>
    <name type="common">Iberian ribbed newt</name>
    <dbReference type="NCBI Taxonomy" id="8319"/>
    <lineage>
        <taxon>Eukaryota</taxon>
        <taxon>Metazoa</taxon>
        <taxon>Chordata</taxon>
        <taxon>Craniata</taxon>
        <taxon>Vertebrata</taxon>
        <taxon>Euteleostomi</taxon>
        <taxon>Amphibia</taxon>
        <taxon>Batrachia</taxon>
        <taxon>Caudata</taxon>
        <taxon>Salamandroidea</taxon>
        <taxon>Salamandridae</taxon>
        <taxon>Pleurodelinae</taxon>
        <taxon>Pleurodeles</taxon>
    </lineage>
</organism>
<evidence type="ECO:0000313" key="2">
    <source>
        <dbReference type="EMBL" id="KAJ1136617.1"/>
    </source>
</evidence>
<feature type="region of interest" description="Disordered" evidence="1">
    <location>
        <begin position="146"/>
        <end position="168"/>
    </location>
</feature>
<proteinExistence type="predicted"/>
<evidence type="ECO:0000256" key="1">
    <source>
        <dbReference type="SAM" id="MobiDB-lite"/>
    </source>
</evidence>
<name>A0AAV7Q7U9_PLEWA</name>
<dbReference type="AlphaFoldDB" id="A0AAV7Q7U9"/>
<gene>
    <name evidence="2" type="ORF">NDU88_003032</name>
</gene>
<feature type="compositionally biased region" description="Basic and acidic residues" evidence="1">
    <location>
        <begin position="155"/>
        <end position="168"/>
    </location>
</feature>